<comment type="similarity">
    <text evidence="7">Belongs to the DEAD box helicase family.</text>
</comment>
<keyword evidence="3 7" id="KW-0378">Hydrolase</keyword>
<evidence type="ECO:0000256" key="7">
    <source>
        <dbReference type="RuleBase" id="RU000492"/>
    </source>
</evidence>
<dbReference type="CDD" id="cd18787">
    <property type="entry name" value="SF2_C_DEAD"/>
    <property type="match status" value="1"/>
</dbReference>
<evidence type="ECO:0000256" key="8">
    <source>
        <dbReference type="SAM" id="MobiDB-lite"/>
    </source>
</evidence>
<name>A0A0N4U579_DRAME</name>
<reference evidence="12" key="1">
    <citation type="submission" date="2017-02" db="UniProtKB">
        <authorList>
            <consortium name="WormBaseParasite"/>
        </authorList>
    </citation>
    <scope>IDENTIFICATION</scope>
</reference>
<dbReference type="FunFam" id="3.40.50.300:FF:000079">
    <property type="entry name" value="probable ATP-dependent RNA helicase DDX17"/>
    <property type="match status" value="1"/>
</dbReference>
<keyword evidence="2 7" id="KW-0547">Nucleotide-binding</keyword>
<evidence type="ECO:0000256" key="4">
    <source>
        <dbReference type="ARBA" id="ARBA00022806"/>
    </source>
</evidence>
<protein>
    <recommendedName>
        <fullName evidence="1">RNA helicase</fullName>
        <ecNumber evidence="1">3.6.4.13</ecNumber>
    </recommendedName>
</protein>
<dbReference type="AlphaFoldDB" id="A0A0N4U579"/>
<dbReference type="InterPro" id="IPR011545">
    <property type="entry name" value="DEAD/DEAH_box_helicase_dom"/>
</dbReference>
<dbReference type="Gene3D" id="3.40.50.300">
    <property type="entry name" value="P-loop containing nucleotide triphosphate hydrolases"/>
    <property type="match status" value="2"/>
</dbReference>
<feature type="compositionally biased region" description="Polar residues" evidence="8">
    <location>
        <begin position="443"/>
        <end position="453"/>
    </location>
</feature>
<feature type="region of interest" description="Disordered" evidence="8">
    <location>
        <begin position="443"/>
        <end position="462"/>
    </location>
</feature>
<keyword evidence="4 7" id="KW-0347">Helicase</keyword>
<evidence type="ECO:0000313" key="11">
    <source>
        <dbReference type="Proteomes" id="UP000038040"/>
    </source>
</evidence>
<evidence type="ECO:0000259" key="10">
    <source>
        <dbReference type="PROSITE" id="PS51194"/>
    </source>
</evidence>
<evidence type="ECO:0000313" key="12">
    <source>
        <dbReference type="WBParaSite" id="DME_0000198901-mRNA-1"/>
    </source>
</evidence>
<dbReference type="GO" id="GO:0003676">
    <property type="term" value="F:nucleic acid binding"/>
    <property type="evidence" value="ECO:0007669"/>
    <property type="project" value="InterPro"/>
</dbReference>
<evidence type="ECO:0000256" key="3">
    <source>
        <dbReference type="ARBA" id="ARBA00022801"/>
    </source>
</evidence>
<dbReference type="InterPro" id="IPR001650">
    <property type="entry name" value="Helicase_C-like"/>
</dbReference>
<comment type="catalytic activity">
    <reaction evidence="6">
        <text>ATP + H2O = ADP + phosphate + H(+)</text>
        <dbReference type="Rhea" id="RHEA:13065"/>
        <dbReference type="ChEBI" id="CHEBI:15377"/>
        <dbReference type="ChEBI" id="CHEBI:15378"/>
        <dbReference type="ChEBI" id="CHEBI:30616"/>
        <dbReference type="ChEBI" id="CHEBI:43474"/>
        <dbReference type="ChEBI" id="CHEBI:456216"/>
        <dbReference type="EC" id="3.6.4.13"/>
    </reaction>
</comment>
<evidence type="ECO:0000259" key="9">
    <source>
        <dbReference type="PROSITE" id="PS51192"/>
    </source>
</evidence>
<dbReference type="InterPro" id="IPR000629">
    <property type="entry name" value="RNA-helicase_DEAD-box_CS"/>
</dbReference>
<dbReference type="Proteomes" id="UP000038040">
    <property type="component" value="Unplaced"/>
</dbReference>
<dbReference type="GO" id="GO:0016787">
    <property type="term" value="F:hydrolase activity"/>
    <property type="evidence" value="ECO:0007669"/>
    <property type="project" value="UniProtKB-KW"/>
</dbReference>
<dbReference type="Pfam" id="PF00270">
    <property type="entry name" value="DEAD"/>
    <property type="match status" value="1"/>
</dbReference>
<keyword evidence="5 7" id="KW-0067">ATP-binding</keyword>
<dbReference type="InterPro" id="IPR014001">
    <property type="entry name" value="Helicase_ATP-bd"/>
</dbReference>
<dbReference type="GO" id="GO:0043186">
    <property type="term" value="C:P granule"/>
    <property type="evidence" value="ECO:0007669"/>
    <property type="project" value="UniProtKB-ARBA"/>
</dbReference>
<sequence>LLFIETVVSLQPIVWSKESLVPISKNFYSEHQNVARRSQYEIDAWYQENQVTIEGYDIPRPVFDFSEADFPAPIVQRLFKSFQKPTVIQSISWPLALSGRDLVSIAKTGSGKTLAFVLPALVHIMGQPSRGHPKYPLVLVLLPTRELAQQVQEVSRDYCQILNLSLTCLFGGAPKNSQLYDLQRGVDLVIATPGRLMDFLTAGKTSLKRCTYLVLDEADRMLDMGFEPQIRKIISQIRPDRQTLMFSATWPREVRKLASDFLTNVAHLNVGSLELSANHNITQIVEIIDEGNKQQRLISILNQIMDEDDCKTIIFVETKRKADDLTRWMRRDGWPALCIHGDKGQSERDWALGEFKAGKTPILLATDVAARGLDVDDIKYVINYDYSNNSEDYVHRIGRTGRREKKGTAYTFFTHENSAKAKDLIKVLQEANQHVPDELTLMAQSTSSTSNRSRYGGGLKRNFSGDGGHSGFFAKRGRFEDRREGRPW</sequence>
<dbReference type="InterPro" id="IPR027417">
    <property type="entry name" value="P-loop_NTPase"/>
</dbReference>
<evidence type="ECO:0000256" key="5">
    <source>
        <dbReference type="ARBA" id="ARBA00022840"/>
    </source>
</evidence>
<dbReference type="SUPFAM" id="SSF52540">
    <property type="entry name" value="P-loop containing nucleoside triphosphate hydrolases"/>
    <property type="match status" value="1"/>
</dbReference>
<dbReference type="GO" id="GO:0003724">
    <property type="term" value="F:RNA helicase activity"/>
    <property type="evidence" value="ECO:0007669"/>
    <property type="project" value="UniProtKB-EC"/>
</dbReference>
<dbReference type="SMART" id="SM00490">
    <property type="entry name" value="HELICc"/>
    <property type="match status" value="1"/>
</dbReference>
<feature type="domain" description="Helicase ATP-binding" evidence="9">
    <location>
        <begin position="93"/>
        <end position="268"/>
    </location>
</feature>
<dbReference type="PROSITE" id="PS00039">
    <property type="entry name" value="DEAD_ATP_HELICASE"/>
    <property type="match status" value="1"/>
</dbReference>
<feature type="domain" description="Helicase C-terminal" evidence="10">
    <location>
        <begin position="292"/>
        <end position="443"/>
    </location>
</feature>
<evidence type="ECO:0000256" key="1">
    <source>
        <dbReference type="ARBA" id="ARBA00012552"/>
    </source>
</evidence>
<dbReference type="PANTHER" id="PTHR47958">
    <property type="entry name" value="ATP-DEPENDENT RNA HELICASE DBP3"/>
    <property type="match status" value="1"/>
</dbReference>
<dbReference type="Pfam" id="PF00271">
    <property type="entry name" value="Helicase_C"/>
    <property type="match status" value="1"/>
</dbReference>
<dbReference type="FunFam" id="3.40.50.300:FF:000008">
    <property type="entry name" value="ATP-dependent RNA helicase RhlB"/>
    <property type="match status" value="1"/>
</dbReference>
<organism evidence="11 12">
    <name type="scientific">Dracunculus medinensis</name>
    <name type="common">Guinea worm</name>
    <dbReference type="NCBI Taxonomy" id="318479"/>
    <lineage>
        <taxon>Eukaryota</taxon>
        <taxon>Metazoa</taxon>
        <taxon>Ecdysozoa</taxon>
        <taxon>Nematoda</taxon>
        <taxon>Chromadorea</taxon>
        <taxon>Rhabditida</taxon>
        <taxon>Spirurina</taxon>
        <taxon>Dracunculoidea</taxon>
        <taxon>Dracunculidae</taxon>
        <taxon>Dracunculus</taxon>
    </lineage>
</organism>
<dbReference type="WBParaSite" id="DME_0000198901-mRNA-1">
    <property type="protein sequence ID" value="DME_0000198901-mRNA-1"/>
    <property type="gene ID" value="DME_0000198901"/>
</dbReference>
<accession>A0A0N4U579</accession>
<evidence type="ECO:0000256" key="2">
    <source>
        <dbReference type="ARBA" id="ARBA00022741"/>
    </source>
</evidence>
<dbReference type="EC" id="3.6.4.13" evidence="1"/>
<evidence type="ECO:0000256" key="6">
    <source>
        <dbReference type="ARBA" id="ARBA00047984"/>
    </source>
</evidence>
<dbReference type="PROSITE" id="PS51192">
    <property type="entry name" value="HELICASE_ATP_BIND_1"/>
    <property type="match status" value="1"/>
</dbReference>
<proteinExistence type="inferred from homology"/>
<dbReference type="SMART" id="SM00487">
    <property type="entry name" value="DEXDc"/>
    <property type="match status" value="1"/>
</dbReference>
<dbReference type="GO" id="GO:0005524">
    <property type="term" value="F:ATP binding"/>
    <property type="evidence" value="ECO:0007669"/>
    <property type="project" value="UniProtKB-KW"/>
</dbReference>
<dbReference type="PROSITE" id="PS51194">
    <property type="entry name" value="HELICASE_CTER"/>
    <property type="match status" value="1"/>
</dbReference>